<proteinExistence type="predicted"/>
<gene>
    <name evidence="1" type="ORF">JTE90_005844</name>
</gene>
<evidence type="ECO:0000313" key="2">
    <source>
        <dbReference type="Proteomes" id="UP000827092"/>
    </source>
</evidence>
<reference evidence="1 2" key="1">
    <citation type="journal article" date="2022" name="Nat. Ecol. Evol.">
        <title>A masculinizing supergene underlies an exaggerated male reproductive morph in a spider.</title>
        <authorList>
            <person name="Hendrickx F."/>
            <person name="De Corte Z."/>
            <person name="Sonet G."/>
            <person name="Van Belleghem S.M."/>
            <person name="Kostlbacher S."/>
            <person name="Vangestel C."/>
        </authorList>
    </citation>
    <scope>NUCLEOTIDE SEQUENCE [LARGE SCALE GENOMIC DNA]</scope>
    <source>
        <strain evidence="1">W744_W776</strain>
    </source>
</reference>
<keyword evidence="2" id="KW-1185">Reference proteome</keyword>
<dbReference type="Proteomes" id="UP000827092">
    <property type="component" value="Unassembled WGS sequence"/>
</dbReference>
<sequence length="117" mass="12870">MGGDLWGCGGEVEHFIELFGHSRESITIDRPKWAVATRGDTQEIEEEPSTGIWLKQRQAFNGDRTFNVPHPPPPLTLVGPEGAVPEWAYVCGAPMSKSKKGEFHIRGLCPDPCPDSI</sequence>
<comment type="caution">
    <text evidence="1">The sequence shown here is derived from an EMBL/GenBank/DDBJ whole genome shotgun (WGS) entry which is preliminary data.</text>
</comment>
<name>A0AAV6V478_9ARAC</name>
<evidence type="ECO:0000313" key="1">
    <source>
        <dbReference type="EMBL" id="KAG8190808.1"/>
    </source>
</evidence>
<accession>A0AAV6V478</accession>
<dbReference type="EMBL" id="JAFNEN010000174">
    <property type="protein sequence ID" value="KAG8190808.1"/>
    <property type="molecule type" value="Genomic_DNA"/>
</dbReference>
<protein>
    <submittedName>
        <fullName evidence="1">Uncharacterized protein</fullName>
    </submittedName>
</protein>
<organism evidence="1 2">
    <name type="scientific">Oedothorax gibbosus</name>
    <dbReference type="NCBI Taxonomy" id="931172"/>
    <lineage>
        <taxon>Eukaryota</taxon>
        <taxon>Metazoa</taxon>
        <taxon>Ecdysozoa</taxon>
        <taxon>Arthropoda</taxon>
        <taxon>Chelicerata</taxon>
        <taxon>Arachnida</taxon>
        <taxon>Araneae</taxon>
        <taxon>Araneomorphae</taxon>
        <taxon>Entelegynae</taxon>
        <taxon>Araneoidea</taxon>
        <taxon>Linyphiidae</taxon>
        <taxon>Erigoninae</taxon>
        <taxon>Oedothorax</taxon>
    </lineage>
</organism>
<dbReference type="AlphaFoldDB" id="A0AAV6V478"/>